<dbReference type="InterPro" id="IPR002686">
    <property type="entry name" value="Transposase_17"/>
</dbReference>
<dbReference type="STRING" id="152268.A6K24_17455"/>
<dbReference type="NCBIfam" id="NF047646">
    <property type="entry name" value="REP_Tyr_transpos"/>
    <property type="match status" value="1"/>
</dbReference>
<protein>
    <submittedName>
        <fullName evidence="2">Transposase</fullName>
    </submittedName>
</protein>
<dbReference type="InterPro" id="IPR036515">
    <property type="entry name" value="Transposase_17_sf"/>
</dbReference>
<comment type="caution">
    <text evidence="2">The sequence shown here is derived from an EMBL/GenBank/DDBJ whole genome shotgun (WGS) entry which is preliminary data.</text>
</comment>
<reference evidence="3" key="1">
    <citation type="submission" date="2016-04" db="EMBL/GenBank/DDBJ databases">
        <authorList>
            <person name="Lyu Z."/>
            <person name="Lyu W."/>
        </authorList>
    </citation>
    <scope>NUCLEOTIDE SEQUENCE [LARGE SCALE GENOMIC DNA]</scope>
    <source>
        <strain evidence="3">C44</strain>
    </source>
</reference>
<dbReference type="SUPFAM" id="SSF143422">
    <property type="entry name" value="Transposase IS200-like"/>
    <property type="match status" value="1"/>
</dbReference>
<name>A0A179T379_9BACI</name>
<feature type="domain" description="Transposase IS200-like" evidence="1">
    <location>
        <begin position="9"/>
        <end position="123"/>
    </location>
</feature>
<evidence type="ECO:0000313" key="3">
    <source>
        <dbReference type="Proteomes" id="UP000078534"/>
    </source>
</evidence>
<dbReference type="GO" id="GO:0006313">
    <property type="term" value="P:DNA transposition"/>
    <property type="evidence" value="ECO:0007669"/>
    <property type="project" value="InterPro"/>
</dbReference>
<gene>
    <name evidence="2" type="ORF">A6K24_17455</name>
</gene>
<dbReference type="AlphaFoldDB" id="A0A179T379"/>
<accession>A0A179T379</accession>
<dbReference type="RefSeq" id="WP_066328766.1">
    <property type="nucleotide sequence ID" value="NZ_LWSG01000005.1"/>
</dbReference>
<dbReference type="Gene3D" id="3.30.70.1290">
    <property type="entry name" value="Transposase IS200-like"/>
    <property type="match status" value="1"/>
</dbReference>
<keyword evidence="3" id="KW-1185">Reference proteome</keyword>
<dbReference type="GO" id="GO:0003677">
    <property type="term" value="F:DNA binding"/>
    <property type="evidence" value="ECO:0007669"/>
    <property type="project" value="InterPro"/>
</dbReference>
<dbReference type="OrthoDB" id="9788881at2"/>
<dbReference type="EMBL" id="LWSG01000005">
    <property type="protein sequence ID" value="OAS88161.1"/>
    <property type="molecule type" value="Genomic_DNA"/>
</dbReference>
<dbReference type="PANTHER" id="PTHR34322:SF2">
    <property type="entry name" value="TRANSPOSASE IS200-LIKE DOMAIN-CONTAINING PROTEIN"/>
    <property type="match status" value="1"/>
</dbReference>
<proteinExistence type="predicted"/>
<dbReference type="SMART" id="SM01321">
    <property type="entry name" value="Y1_Tnp"/>
    <property type="match status" value="1"/>
</dbReference>
<dbReference type="GO" id="GO:0004803">
    <property type="term" value="F:transposase activity"/>
    <property type="evidence" value="ECO:0007669"/>
    <property type="project" value="InterPro"/>
</dbReference>
<organism evidence="2 3">
    <name type="scientific">Metabacillus litoralis</name>
    <dbReference type="NCBI Taxonomy" id="152268"/>
    <lineage>
        <taxon>Bacteria</taxon>
        <taxon>Bacillati</taxon>
        <taxon>Bacillota</taxon>
        <taxon>Bacilli</taxon>
        <taxon>Bacillales</taxon>
        <taxon>Bacillaceae</taxon>
        <taxon>Metabacillus</taxon>
    </lineage>
</organism>
<dbReference type="PANTHER" id="PTHR34322">
    <property type="entry name" value="TRANSPOSASE, Y1_TNP DOMAIN-CONTAINING"/>
    <property type="match status" value="1"/>
</dbReference>
<dbReference type="Proteomes" id="UP000078534">
    <property type="component" value="Unassembled WGS sequence"/>
</dbReference>
<evidence type="ECO:0000313" key="2">
    <source>
        <dbReference type="EMBL" id="OAS88161.1"/>
    </source>
</evidence>
<sequence>MARQNRICFPGATYHITARGNNKNTIFHDERDYFKYLEYVKETNSRYPFLLHSYCLMPNHLHLQIETPQESISKIMKLIQMRYAMYFNKRYSLVGHVFQERFGSKIILNASYFMTVNRYIHLNPVKANIVKKPEDYKWSSYTTYITPNKNPLVTTSKTLSYFTNSNIQLYKDYIEETKEEIEL</sequence>
<evidence type="ECO:0000259" key="1">
    <source>
        <dbReference type="SMART" id="SM01321"/>
    </source>
</evidence>
<dbReference type="Pfam" id="PF01797">
    <property type="entry name" value="Y1_Tnp"/>
    <property type="match status" value="1"/>
</dbReference>